<evidence type="ECO:0000313" key="1">
    <source>
        <dbReference type="EMBL" id="GJG58686.1"/>
    </source>
</evidence>
<dbReference type="Proteomes" id="UP000825483">
    <property type="component" value="Unassembled WGS sequence"/>
</dbReference>
<name>A0A9R1CWJ5_9BACT</name>
<dbReference type="AlphaFoldDB" id="A0A9R1CWJ5"/>
<keyword evidence="2" id="KW-1185">Reference proteome</keyword>
<organism evidence="1 2">
    <name type="scientific">Prevotella lacticifex</name>
    <dbReference type="NCBI Taxonomy" id="2854755"/>
    <lineage>
        <taxon>Bacteria</taxon>
        <taxon>Pseudomonadati</taxon>
        <taxon>Bacteroidota</taxon>
        <taxon>Bacteroidia</taxon>
        <taxon>Bacteroidales</taxon>
        <taxon>Prevotellaceae</taxon>
        <taxon>Prevotella</taxon>
    </lineage>
</organism>
<reference evidence="1" key="1">
    <citation type="journal article" date="2022" name="Int. J. Syst. Evol. Microbiol.">
        <title>Prevotella lacticifex sp. nov., isolated from the rumen of cows.</title>
        <authorList>
            <person name="Shinkai T."/>
            <person name="Ikeyama N."/>
            <person name="Kumagai M."/>
            <person name="Ohmori H."/>
            <person name="Sakamoto M."/>
            <person name="Ohkuma M."/>
            <person name="Mitsumori M."/>
        </authorList>
    </citation>
    <scope>NUCLEOTIDE SEQUENCE</scope>
    <source>
        <strain evidence="1">R5076</strain>
    </source>
</reference>
<sequence length="62" mass="7437">MTKSFLNFLHNVDIIEHVFVCSVLKYYKYNRQGEIFHSFCVIFANKFLRLIRTGLVLLAYYV</sequence>
<protein>
    <submittedName>
        <fullName evidence="1">Uncharacterized protein</fullName>
    </submittedName>
</protein>
<comment type="caution">
    <text evidence="1">The sequence shown here is derived from an EMBL/GenBank/DDBJ whole genome shotgun (WGS) entry which is preliminary data.</text>
</comment>
<gene>
    <name evidence="1" type="ORF">PRLR5076_15370</name>
</gene>
<accession>A0A9R1CWJ5</accession>
<dbReference type="EMBL" id="BPUB01000001">
    <property type="protein sequence ID" value="GJG58686.1"/>
    <property type="molecule type" value="Genomic_DNA"/>
</dbReference>
<proteinExistence type="predicted"/>
<evidence type="ECO:0000313" key="2">
    <source>
        <dbReference type="Proteomes" id="UP000825483"/>
    </source>
</evidence>